<dbReference type="PROSITE" id="PS50878">
    <property type="entry name" value="RT_POL"/>
    <property type="match status" value="1"/>
</dbReference>
<accession>A0ABD0NED4</accession>
<feature type="non-terminal residue" evidence="11">
    <location>
        <position position="515"/>
    </location>
</feature>
<feature type="region of interest" description="Disordered" evidence="9">
    <location>
        <begin position="376"/>
        <end position="412"/>
    </location>
</feature>
<evidence type="ECO:0000256" key="7">
    <source>
        <dbReference type="ARBA" id="ARBA00022801"/>
    </source>
</evidence>
<keyword evidence="4" id="KW-0548">Nucleotidyltransferase</keyword>
<comment type="caution">
    <text evidence="11">The sequence shown here is derived from an EMBL/GenBank/DDBJ whole genome shotgun (WGS) entry which is preliminary data.</text>
</comment>
<evidence type="ECO:0000313" key="11">
    <source>
        <dbReference type="EMBL" id="KAL0160093.1"/>
    </source>
</evidence>
<dbReference type="EC" id="3.1.26.4" evidence="2"/>
<keyword evidence="7" id="KW-0378">Hydrolase</keyword>
<keyword evidence="8" id="KW-0695">RNA-directed DNA polymerase</keyword>
<dbReference type="InterPro" id="IPR052055">
    <property type="entry name" value="Hepadnavirus_pol/RT"/>
</dbReference>
<dbReference type="Gene3D" id="3.30.70.270">
    <property type="match status" value="1"/>
</dbReference>
<dbReference type="SUPFAM" id="SSF56672">
    <property type="entry name" value="DNA/RNA polymerases"/>
    <property type="match status" value="1"/>
</dbReference>
<keyword evidence="6" id="KW-0255">Endonuclease</keyword>
<comment type="similarity">
    <text evidence="1">Belongs to the beta type-B retroviral polymerase family. HERV class-II K(HML-2) pol subfamily.</text>
</comment>
<name>A0ABD0NED4_CIRMR</name>
<dbReference type="GO" id="GO:0003964">
    <property type="term" value="F:RNA-directed DNA polymerase activity"/>
    <property type="evidence" value="ECO:0007669"/>
    <property type="project" value="UniProtKB-KW"/>
</dbReference>
<keyword evidence="3" id="KW-0808">Transferase</keyword>
<dbReference type="InterPro" id="IPR043128">
    <property type="entry name" value="Rev_trsase/Diguanyl_cyclase"/>
</dbReference>
<evidence type="ECO:0000256" key="2">
    <source>
        <dbReference type="ARBA" id="ARBA00012180"/>
    </source>
</evidence>
<evidence type="ECO:0000256" key="9">
    <source>
        <dbReference type="SAM" id="MobiDB-lite"/>
    </source>
</evidence>
<feature type="domain" description="Reverse transcriptase" evidence="10">
    <location>
        <begin position="1"/>
        <end position="163"/>
    </location>
</feature>
<dbReference type="CDD" id="cd09275">
    <property type="entry name" value="RNase_HI_RT_DIRS1"/>
    <property type="match status" value="1"/>
</dbReference>
<dbReference type="CDD" id="cd03714">
    <property type="entry name" value="RT_DIRS1"/>
    <property type="match status" value="1"/>
</dbReference>
<gene>
    <name evidence="11" type="ORF">M9458_043818</name>
</gene>
<dbReference type="EMBL" id="JAMKFB020000022">
    <property type="protein sequence ID" value="KAL0160093.1"/>
    <property type="molecule type" value="Genomic_DNA"/>
</dbReference>
<evidence type="ECO:0000256" key="1">
    <source>
        <dbReference type="ARBA" id="ARBA00010879"/>
    </source>
</evidence>
<evidence type="ECO:0000256" key="5">
    <source>
        <dbReference type="ARBA" id="ARBA00022722"/>
    </source>
</evidence>
<feature type="compositionally biased region" description="Polar residues" evidence="9">
    <location>
        <begin position="486"/>
        <end position="498"/>
    </location>
</feature>
<dbReference type="Proteomes" id="UP001529510">
    <property type="component" value="Unassembled WGS sequence"/>
</dbReference>
<dbReference type="AlphaFoldDB" id="A0ABD0NED4"/>
<proteinExistence type="inferred from homology"/>
<feature type="non-terminal residue" evidence="11">
    <location>
        <position position="1"/>
    </location>
</feature>
<dbReference type="InterPro" id="IPR000477">
    <property type="entry name" value="RT_dom"/>
</dbReference>
<dbReference type="PANTHER" id="PTHR33050">
    <property type="entry name" value="REVERSE TRANSCRIPTASE DOMAIN-CONTAINING PROTEIN"/>
    <property type="match status" value="1"/>
</dbReference>
<keyword evidence="5" id="KW-0540">Nuclease</keyword>
<keyword evidence="12" id="KW-1185">Reference proteome</keyword>
<evidence type="ECO:0000256" key="6">
    <source>
        <dbReference type="ARBA" id="ARBA00022759"/>
    </source>
</evidence>
<dbReference type="InterPro" id="IPR043502">
    <property type="entry name" value="DNA/RNA_pol_sf"/>
</dbReference>
<feature type="region of interest" description="Disordered" evidence="9">
    <location>
        <begin position="428"/>
        <end position="515"/>
    </location>
</feature>
<dbReference type="Pfam" id="PF00078">
    <property type="entry name" value="RVT_1"/>
    <property type="match status" value="1"/>
</dbReference>
<evidence type="ECO:0000256" key="8">
    <source>
        <dbReference type="ARBA" id="ARBA00022918"/>
    </source>
</evidence>
<sequence>LRASGMSFRLCANGCGAHLASFDGHDRCLKKRILSYVRHQDWFAAIDLKDVYFHVSILPRHRPFLRFAFEGRAYQYQVLPFGQSLSPCVFTKLAECALAPLWEQGIRILNYLDDWLIMAHSRDLLCQHRDLVLQHLSHLGLRVNWEKSKLSPVQSISFLGMELDSVNMTARLTNEHVQSMLNCLKLFRHKTAAPGAYGSCNNTTQPASNETTTALATQRILRWAWHRGTFRVGVTPECRLLFSPWSDPAFLRAGVPLGQVSRHVVVNTDASTTGWGAVCNGQAASSSWTGPRLRWHVNCLELLAVFLTLHLFLPMLRHKHVLVRTDSTVTVVYINHQEGLRSRRILLWSQMWLKLLRAVHIPEELKLMRSHDSSPILEKGDCTPRTRWHTADPGGFEPPCTDLVQDQGGRGTGSAGCTLLAHPNLVCRPHASRDSPSLENSPKEGPSFSGDGHDLAPAPRPVEPPRVAPGQDAADLAGLPQAVVDTITQARAPSTDSLMTLRPRPGYVPKVSGSG</sequence>
<evidence type="ECO:0000256" key="3">
    <source>
        <dbReference type="ARBA" id="ARBA00022679"/>
    </source>
</evidence>
<dbReference type="InterPro" id="IPR041373">
    <property type="entry name" value="RT_RNaseH"/>
</dbReference>
<dbReference type="GO" id="GO:0004523">
    <property type="term" value="F:RNA-DNA hybrid ribonuclease activity"/>
    <property type="evidence" value="ECO:0007669"/>
    <property type="project" value="UniProtKB-EC"/>
</dbReference>
<feature type="compositionally biased region" description="Pro residues" evidence="9">
    <location>
        <begin position="458"/>
        <end position="467"/>
    </location>
</feature>
<organism evidence="11 12">
    <name type="scientific">Cirrhinus mrigala</name>
    <name type="common">Mrigala</name>
    <dbReference type="NCBI Taxonomy" id="683832"/>
    <lineage>
        <taxon>Eukaryota</taxon>
        <taxon>Metazoa</taxon>
        <taxon>Chordata</taxon>
        <taxon>Craniata</taxon>
        <taxon>Vertebrata</taxon>
        <taxon>Euteleostomi</taxon>
        <taxon>Actinopterygii</taxon>
        <taxon>Neopterygii</taxon>
        <taxon>Teleostei</taxon>
        <taxon>Ostariophysi</taxon>
        <taxon>Cypriniformes</taxon>
        <taxon>Cyprinidae</taxon>
        <taxon>Labeoninae</taxon>
        <taxon>Labeonini</taxon>
        <taxon>Cirrhinus</taxon>
    </lineage>
</organism>
<protein>
    <recommendedName>
        <fullName evidence="2">ribonuclease H</fullName>
        <ecNumber evidence="2">3.1.26.4</ecNumber>
    </recommendedName>
</protein>
<dbReference type="Pfam" id="PF17917">
    <property type="entry name" value="RT_RNaseH"/>
    <property type="match status" value="1"/>
</dbReference>
<evidence type="ECO:0000256" key="4">
    <source>
        <dbReference type="ARBA" id="ARBA00022695"/>
    </source>
</evidence>
<dbReference type="Gene3D" id="3.10.10.10">
    <property type="entry name" value="HIV Type 1 Reverse Transcriptase, subunit A, domain 1"/>
    <property type="match status" value="1"/>
</dbReference>
<evidence type="ECO:0000259" key="10">
    <source>
        <dbReference type="PROSITE" id="PS50878"/>
    </source>
</evidence>
<dbReference type="PANTHER" id="PTHR33050:SF7">
    <property type="entry name" value="RIBONUCLEASE H"/>
    <property type="match status" value="1"/>
</dbReference>
<reference evidence="11 12" key="1">
    <citation type="submission" date="2024-05" db="EMBL/GenBank/DDBJ databases">
        <title>Genome sequencing and assembly of Indian major carp, Cirrhinus mrigala (Hamilton, 1822).</title>
        <authorList>
            <person name="Mohindra V."/>
            <person name="Chowdhury L.M."/>
            <person name="Lal K."/>
            <person name="Jena J.K."/>
        </authorList>
    </citation>
    <scope>NUCLEOTIDE SEQUENCE [LARGE SCALE GENOMIC DNA]</scope>
    <source>
        <strain evidence="11">CM1030</strain>
        <tissue evidence="11">Blood</tissue>
    </source>
</reference>
<evidence type="ECO:0000313" key="12">
    <source>
        <dbReference type="Proteomes" id="UP001529510"/>
    </source>
</evidence>